<name>A0A4R1HJU6_PSEEN</name>
<evidence type="ECO:0008006" key="3">
    <source>
        <dbReference type="Google" id="ProtNLM"/>
    </source>
</evidence>
<gene>
    <name evidence="1" type="ORF">EV378_5252</name>
</gene>
<accession>A0A4R1HJU6</accession>
<sequence length="99" mass="10319">MVEPDVRVNPVDLDAAGSELVELGTALADAMRSPDALRTDPAFSAGFSSVGATARLAELWRSDIVRHADEVVGQGNAMRAAADAWRTADGAVADRLRAG</sequence>
<evidence type="ECO:0000313" key="1">
    <source>
        <dbReference type="EMBL" id="TCK21271.1"/>
    </source>
</evidence>
<reference evidence="1 2" key="1">
    <citation type="submission" date="2019-03" db="EMBL/GenBank/DDBJ databases">
        <title>Sequencing the genomes of 1000 actinobacteria strains.</title>
        <authorList>
            <person name="Klenk H.-P."/>
        </authorList>
    </citation>
    <scope>NUCLEOTIDE SEQUENCE [LARGE SCALE GENOMIC DNA]</scope>
    <source>
        <strain evidence="1 2">DSM 44969</strain>
    </source>
</reference>
<proteinExistence type="predicted"/>
<dbReference type="EMBL" id="SMFZ01000002">
    <property type="protein sequence ID" value="TCK21271.1"/>
    <property type="molecule type" value="Genomic_DNA"/>
</dbReference>
<organism evidence="1 2">
    <name type="scientific">Pseudonocardia endophytica</name>
    <dbReference type="NCBI Taxonomy" id="401976"/>
    <lineage>
        <taxon>Bacteria</taxon>
        <taxon>Bacillati</taxon>
        <taxon>Actinomycetota</taxon>
        <taxon>Actinomycetes</taxon>
        <taxon>Pseudonocardiales</taxon>
        <taxon>Pseudonocardiaceae</taxon>
        <taxon>Pseudonocardia</taxon>
    </lineage>
</organism>
<dbReference type="AlphaFoldDB" id="A0A4R1HJU6"/>
<evidence type="ECO:0000313" key="2">
    <source>
        <dbReference type="Proteomes" id="UP000295560"/>
    </source>
</evidence>
<dbReference type="Proteomes" id="UP000295560">
    <property type="component" value="Unassembled WGS sequence"/>
</dbReference>
<protein>
    <recommendedName>
        <fullName evidence="3">Excreted virulence factor EspC (Type VII ESX diderm)</fullName>
    </recommendedName>
</protein>
<comment type="caution">
    <text evidence="1">The sequence shown here is derived from an EMBL/GenBank/DDBJ whole genome shotgun (WGS) entry which is preliminary data.</text>
</comment>
<keyword evidence="2" id="KW-1185">Reference proteome</keyword>
<dbReference type="RefSeq" id="WP_132430039.1">
    <property type="nucleotide sequence ID" value="NZ_SMFZ01000002.1"/>
</dbReference>